<reference evidence="1" key="1">
    <citation type="submission" date="2020-02" db="EMBL/GenBank/DDBJ databases">
        <authorList>
            <person name="Meier V. D."/>
        </authorList>
    </citation>
    <scope>NUCLEOTIDE SEQUENCE</scope>
    <source>
        <strain evidence="1">AVDCRST_MAG56</strain>
    </source>
</reference>
<dbReference type="AlphaFoldDB" id="A0A6J4IZ57"/>
<evidence type="ECO:0008006" key="2">
    <source>
        <dbReference type="Google" id="ProtNLM"/>
    </source>
</evidence>
<evidence type="ECO:0000313" key="1">
    <source>
        <dbReference type="EMBL" id="CAA9262601.1"/>
    </source>
</evidence>
<sequence length="204" mass="24101">MRQITYGFVGEDVAQRIFLDNYLQQLPAYLNKTEVIVFTPNQGFHYEYKLHDNNKDSVDNLFVEAGRIGFLQYRLDLYFVGRDCDHYNPADQAVLRREMESKVDTRWQDKTIIFVPVQCIEHWLWYLKWNCDNPGITKNELLENKSNFLAKEAVYGRRKTTTKRSEPIVKDLTEHIPIDWLCSRSESFRAFHQKTVASVTQLLA</sequence>
<accession>A0A6J4IZ57</accession>
<organism evidence="1">
    <name type="scientific">uncultured Cytophagales bacterium</name>
    <dbReference type="NCBI Taxonomy" id="158755"/>
    <lineage>
        <taxon>Bacteria</taxon>
        <taxon>Pseudomonadati</taxon>
        <taxon>Bacteroidota</taxon>
        <taxon>Sphingobacteriia</taxon>
        <taxon>Sphingobacteriales</taxon>
        <taxon>environmental samples</taxon>
    </lineage>
</organism>
<protein>
    <recommendedName>
        <fullName evidence="2">DUF4276 family protein</fullName>
    </recommendedName>
</protein>
<proteinExistence type="predicted"/>
<dbReference type="EMBL" id="CADCTQ010000228">
    <property type="protein sequence ID" value="CAA9262601.1"/>
    <property type="molecule type" value="Genomic_DNA"/>
</dbReference>
<name>A0A6J4IZ57_9SPHI</name>
<gene>
    <name evidence="1" type="ORF">AVDCRST_MAG56-2612</name>
</gene>